<dbReference type="SUPFAM" id="SSF54909">
    <property type="entry name" value="Dimeric alpha+beta barrel"/>
    <property type="match status" value="1"/>
</dbReference>
<dbReference type="GO" id="GO:0004497">
    <property type="term" value="F:monooxygenase activity"/>
    <property type="evidence" value="ECO:0007669"/>
    <property type="project" value="UniProtKB-KW"/>
</dbReference>
<evidence type="ECO:0000259" key="1">
    <source>
        <dbReference type="Pfam" id="PF03992"/>
    </source>
</evidence>
<feature type="domain" description="ABM" evidence="1">
    <location>
        <begin position="16"/>
        <end position="75"/>
    </location>
</feature>
<gene>
    <name evidence="2" type="ORF">P0Y56_11885</name>
</gene>
<protein>
    <submittedName>
        <fullName evidence="2">Antibiotic biosynthesis monooxygenase</fullName>
    </submittedName>
</protein>
<dbReference type="KEGG" id="acob:P0Y56_11885"/>
<dbReference type="PANTHER" id="PTHR37811">
    <property type="entry name" value="BLL5343 PROTEIN"/>
    <property type="match status" value="1"/>
</dbReference>
<keyword evidence="2" id="KW-0560">Oxidoreductase</keyword>
<dbReference type="InterPro" id="IPR007138">
    <property type="entry name" value="ABM_dom"/>
</dbReference>
<organism evidence="2 3">
    <name type="scientific">Candidatus Andeanibacterium colombiense</name>
    <dbReference type="NCBI Taxonomy" id="3121345"/>
    <lineage>
        <taxon>Bacteria</taxon>
        <taxon>Pseudomonadati</taxon>
        <taxon>Pseudomonadota</taxon>
        <taxon>Alphaproteobacteria</taxon>
        <taxon>Sphingomonadales</taxon>
        <taxon>Sphingomonadaceae</taxon>
        <taxon>Candidatus Andeanibacterium</taxon>
    </lineage>
</organism>
<dbReference type="InterPro" id="IPR011008">
    <property type="entry name" value="Dimeric_a/b-barrel"/>
</dbReference>
<sequence>MYMNVFRSRKRADIDADAYAEDAARMEALAREQQGFLAYRSYKAEDGETVSMSEWESEEHARAWARNLDHAAVQRKGRGDYYQSYTVYSCDEPRVTRFDRSAT</sequence>
<keyword evidence="2" id="KW-0503">Monooxygenase</keyword>
<dbReference type="InterPro" id="IPR052936">
    <property type="entry name" value="Jasmonate_Hydroxylase-like"/>
</dbReference>
<dbReference type="Gene3D" id="3.30.70.100">
    <property type="match status" value="1"/>
</dbReference>
<proteinExistence type="predicted"/>
<dbReference type="EMBL" id="CP119316">
    <property type="protein sequence ID" value="WEK45728.1"/>
    <property type="molecule type" value="Genomic_DNA"/>
</dbReference>
<dbReference type="Proteomes" id="UP001218362">
    <property type="component" value="Chromosome"/>
</dbReference>
<reference evidence="2" key="1">
    <citation type="submission" date="2023-03" db="EMBL/GenBank/DDBJ databases">
        <title>Andean soil-derived lignocellulolytic bacterial consortium as a source of novel taxa and putative plastic-active enzymes.</title>
        <authorList>
            <person name="Diaz-Garcia L."/>
            <person name="Chuvochina M."/>
            <person name="Feuerriegel G."/>
            <person name="Bunk B."/>
            <person name="Sproer C."/>
            <person name="Streit W.R."/>
            <person name="Rodriguez L.M."/>
            <person name="Overmann J."/>
            <person name="Jimenez D.J."/>
        </authorList>
    </citation>
    <scope>NUCLEOTIDE SEQUENCE</scope>
    <source>
        <strain evidence="2">MAG 26</strain>
    </source>
</reference>
<dbReference type="PANTHER" id="PTHR37811:SF2">
    <property type="entry name" value="ABM DOMAIN-CONTAINING PROTEIN"/>
    <property type="match status" value="1"/>
</dbReference>
<accession>A0AAJ6BNK5</accession>
<evidence type="ECO:0000313" key="3">
    <source>
        <dbReference type="Proteomes" id="UP001218362"/>
    </source>
</evidence>
<name>A0AAJ6BNK5_9SPHN</name>
<evidence type="ECO:0000313" key="2">
    <source>
        <dbReference type="EMBL" id="WEK45728.1"/>
    </source>
</evidence>
<dbReference type="Pfam" id="PF03992">
    <property type="entry name" value="ABM"/>
    <property type="match status" value="1"/>
</dbReference>
<dbReference type="AlphaFoldDB" id="A0AAJ6BNK5"/>